<feature type="compositionally biased region" description="Low complexity" evidence="1">
    <location>
        <begin position="202"/>
        <end position="225"/>
    </location>
</feature>
<gene>
    <name evidence="2" type="ORF">P154DRAFT_589281</name>
</gene>
<dbReference type="Proteomes" id="UP000799779">
    <property type="component" value="Unassembled WGS sequence"/>
</dbReference>
<evidence type="ECO:0000256" key="1">
    <source>
        <dbReference type="SAM" id="MobiDB-lite"/>
    </source>
</evidence>
<proteinExistence type="predicted"/>
<organism evidence="2 3">
    <name type="scientific">Amniculicola lignicola CBS 123094</name>
    <dbReference type="NCBI Taxonomy" id="1392246"/>
    <lineage>
        <taxon>Eukaryota</taxon>
        <taxon>Fungi</taxon>
        <taxon>Dikarya</taxon>
        <taxon>Ascomycota</taxon>
        <taxon>Pezizomycotina</taxon>
        <taxon>Dothideomycetes</taxon>
        <taxon>Pleosporomycetidae</taxon>
        <taxon>Pleosporales</taxon>
        <taxon>Amniculicolaceae</taxon>
        <taxon>Amniculicola</taxon>
    </lineage>
</organism>
<evidence type="ECO:0000313" key="2">
    <source>
        <dbReference type="EMBL" id="KAF1993431.1"/>
    </source>
</evidence>
<sequence length="341" mass="36779">MSVFTEFNAWRDALWTAAASFVPPTLGPSPVRLYAAPTPSGTTFWYHMILMPIVIQLVEMAGSISAGLDDVSAATTDQDVLVSWIRPLRENLALALPDIRLLARELSAAELSALPEMLDWDWKRLAQLFGLLKNAALSNNHKLHPELWQVMFHMHEMWNLLGGDINSALASLASSALGMTPVPVQNCPRLPASPHVQPDLASTSSTTPSLIPTSGGNSSASAPTAAPAPPPSSPTVTKALTTFDKPEFINKLSRTTKRLTPILVALGMNREGTDGEICRAEAVLDYALTFEGITTAQISKSELGDWSHVAHSVWKRLANSDEPKLGGLKTKMQKVVGLFGL</sequence>
<protein>
    <submittedName>
        <fullName evidence="2">Uncharacterized protein</fullName>
    </submittedName>
</protein>
<evidence type="ECO:0000313" key="3">
    <source>
        <dbReference type="Proteomes" id="UP000799779"/>
    </source>
</evidence>
<name>A0A6A5VZX3_9PLEO</name>
<keyword evidence="3" id="KW-1185">Reference proteome</keyword>
<feature type="region of interest" description="Disordered" evidence="1">
    <location>
        <begin position="188"/>
        <end position="238"/>
    </location>
</feature>
<dbReference type="AlphaFoldDB" id="A0A6A5VZX3"/>
<reference evidence="2" key="1">
    <citation type="journal article" date="2020" name="Stud. Mycol.">
        <title>101 Dothideomycetes genomes: a test case for predicting lifestyles and emergence of pathogens.</title>
        <authorList>
            <person name="Haridas S."/>
            <person name="Albert R."/>
            <person name="Binder M."/>
            <person name="Bloem J."/>
            <person name="Labutti K."/>
            <person name="Salamov A."/>
            <person name="Andreopoulos B."/>
            <person name="Baker S."/>
            <person name="Barry K."/>
            <person name="Bills G."/>
            <person name="Bluhm B."/>
            <person name="Cannon C."/>
            <person name="Castanera R."/>
            <person name="Culley D."/>
            <person name="Daum C."/>
            <person name="Ezra D."/>
            <person name="Gonzalez J."/>
            <person name="Henrissat B."/>
            <person name="Kuo A."/>
            <person name="Liang C."/>
            <person name="Lipzen A."/>
            <person name="Lutzoni F."/>
            <person name="Magnuson J."/>
            <person name="Mondo S."/>
            <person name="Nolan M."/>
            <person name="Ohm R."/>
            <person name="Pangilinan J."/>
            <person name="Park H.-J."/>
            <person name="Ramirez L."/>
            <person name="Alfaro M."/>
            <person name="Sun H."/>
            <person name="Tritt A."/>
            <person name="Yoshinaga Y."/>
            <person name="Zwiers L.-H."/>
            <person name="Turgeon B."/>
            <person name="Goodwin S."/>
            <person name="Spatafora J."/>
            <person name="Crous P."/>
            <person name="Grigoriev I."/>
        </authorList>
    </citation>
    <scope>NUCLEOTIDE SEQUENCE</scope>
    <source>
        <strain evidence="2">CBS 123094</strain>
    </source>
</reference>
<dbReference type="EMBL" id="ML977704">
    <property type="protein sequence ID" value="KAF1993431.1"/>
    <property type="molecule type" value="Genomic_DNA"/>
</dbReference>
<accession>A0A6A5VZX3</accession>